<evidence type="ECO:0000256" key="3">
    <source>
        <dbReference type="ARBA" id="ARBA00022491"/>
    </source>
</evidence>
<feature type="region of interest" description="Disordered" evidence="9">
    <location>
        <begin position="710"/>
        <end position="751"/>
    </location>
</feature>
<evidence type="ECO:0000256" key="8">
    <source>
        <dbReference type="ARBA" id="ARBA00023242"/>
    </source>
</evidence>
<dbReference type="GO" id="GO:0000122">
    <property type="term" value="P:negative regulation of transcription by RNA polymerase II"/>
    <property type="evidence" value="ECO:0007669"/>
    <property type="project" value="TreeGrafter"/>
</dbReference>
<dbReference type="GO" id="GO:0007399">
    <property type="term" value="P:nervous system development"/>
    <property type="evidence" value="ECO:0007669"/>
    <property type="project" value="TreeGrafter"/>
</dbReference>
<evidence type="ECO:0000259" key="10">
    <source>
        <dbReference type="PROSITE" id="PS51148"/>
    </source>
</evidence>
<dbReference type="OrthoDB" id="10000452at2759"/>
<evidence type="ECO:0000256" key="2">
    <source>
        <dbReference type="ARBA" id="ARBA00007348"/>
    </source>
</evidence>
<dbReference type="Pfam" id="PF08517">
    <property type="entry name" value="AXH"/>
    <property type="match status" value="1"/>
</dbReference>
<feature type="region of interest" description="Disordered" evidence="9">
    <location>
        <begin position="641"/>
        <end position="693"/>
    </location>
</feature>
<evidence type="ECO:0000313" key="12">
    <source>
        <dbReference type="Proteomes" id="UP000606274"/>
    </source>
</evidence>
<gene>
    <name evidence="11" type="ORF">HF521_011592</name>
</gene>
<feature type="region of interest" description="Disordered" evidence="9">
    <location>
        <begin position="1"/>
        <end position="78"/>
    </location>
</feature>
<reference evidence="11" key="1">
    <citation type="submission" date="2020-08" db="EMBL/GenBank/DDBJ databases">
        <title>Chromosome-level assembly of Southern catfish (Silurus meridionalis) provides insights into visual adaptation to the nocturnal and benthic lifestyles.</title>
        <authorList>
            <person name="Zhang Y."/>
            <person name="Wang D."/>
            <person name="Peng Z."/>
        </authorList>
    </citation>
    <scope>NUCLEOTIDE SEQUENCE</scope>
    <source>
        <strain evidence="11">SWU-2019-XX</strain>
        <tissue evidence="11">Muscle</tissue>
    </source>
</reference>
<dbReference type="Proteomes" id="UP000606274">
    <property type="component" value="Unassembled WGS sequence"/>
</dbReference>
<feature type="compositionally biased region" description="Basic and acidic residues" evidence="9">
    <location>
        <begin position="1"/>
        <end position="19"/>
    </location>
</feature>
<dbReference type="InterPro" id="IPR020997">
    <property type="entry name" value="Ataxin-1_N"/>
</dbReference>
<feature type="compositionally biased region" description="Polar residues" evidence="9">
    <location>
        <begin position="51"/>
        <end position="66"/>
    </location>
</feature>
<keyword evidence="12" id="KW-1185">Reference proteome</keyword>
<dbReference type="EMBL" id="JABFDY010000022">
    <property type="protein sequence ID" value="KAF7691295.1"/>
    <property type="molecule type" value="Genomic_DNA"/>
</dbReference>
<evidence type="ECO:0000256" key="1">
    <source>
        <dbReference type="ARBA" id="ARBA00004123"/>
    </source>
</evidence>
<evidence type="ECO:0000256" key="9">
    <source>
        <dbReference type="SAM" id="MobiDB-lite"/>
    </source>
</evidence>
<feature type="region of interest" description="Disordered" evidence="9">
    <location>
        <begin position="142"/>
        <end position="164"/>
    </location>
</feature>
<evidence type="ECO:0000256" key="5">
    <source>
        <dbReference type="ARBA" id="ARBA00023015"/>
    </source>
</evidence>
<keyword evidence="3" id="KW-0678">Repressor</keyword>
<comment type="caution">
    <text evidence="11">The sequence shown here is derived from an EMBL/GenBank/DDBJ whole genome shotgun (WGS) entry which is preliminary data.</text>
</comment>
<name>A0A8T0AGA5_SILME</name>
<dbReference type="AlphaFoldDB" id="A0A8T0AGA5"/>
<dbReference type="SMART" id="SM00536">
    <property type="entry name" value="AXH"/>
    <property type="match status" value="1"/>
</dbReference>
<evidence type="ECO:0000256" key="6">
    <source>
        <dbReference type="ARBA" id="ARBA00023125"/>
    </source>
</evidence>
<feature type="region of interest" description="Disordered" evidence="9">
    <location>
        <begin position="230"/>
        <end position="278"/>
    </location>
</feature>
<dbReference type="GO" id="GO:0005634">
    <property type="term" value="C:nucleus"/>
    <property type="evidence" value="ECO:0007669"/>
    <property type="project" value="UniProtKB-SubCell"/>
</dbReference>
<dbReference type="GO" id="GO:0003677">
    <property type="term" value="F:DNA binding"/>
    <property type="evidence" value="ECO:0007669"/>
    <property type="project" value="UniProtKB-KW"/>
</dbReference>
<organism evidence="11 12">
    <name type="scientific">Silurus meridionalis</name>
    <name type="common">Southern catfish</name>
    <name type="synonym">Silurus soldatovi meridionalis</name>
    <dbReference type="NCBI Taxonomy" id="175797"/>
    <lineage>
        <taxon>Eukaryota</taxon>
        <taxon>Metazoa</taxon>
        <taxon>Chordata</taxon>
        <taxon>Craniata</taxon>
        <taxon>Vertebrata</taxon>
        <taxon>Euteleostomi</taxon>
        <taxon>Actinopterygii</taxon>
        <taxon>Neopterygii</taxon>
        <taxon>Teleostei</taxon>
        <taxon>Ostariophysi</taxon>
        <taxon>Siluriformes</taxon>
        <taxon>Siluridae</taxon>
        <taxon>Silurus</taxon>
    </lineage>
</organism>
<feature type="domain" description="AXH" evidence="10">
    <location>
        <begin position="502"/>
        <end position="633"/>
    </location>
</feature>
<dbReference type="SUPFAM" id="SSF102031">
    <property type="entry name" value="AXH domain"/>
    <property type="match status" value="1"/>
</dbReference>
<evidence type="ECO:0000256" key="7">
    <source>
        <dbReference type="ARBA" id="ARBA00023163"/>
    </source>
</evidence>
<keyword evidence="4" id="KW-0597">Phosphoprotein</keyword>
<keyword evidence="5" id="KW-0805">Transcription regulation</keyword>
<accession>A0A8T0AGA5</accession>
<dbReference type="InterPro" id="IPR043404">
    <property type="entry name" value="ATAXIN1-like"/>
</dbReference>
<sequence>MKSNHERSNECLPPKKREIPACTLPSEDRPMVMAPASESQRGGNLAWLASMASSHESNKQRTSSSAEAGGPHSKPTVSTVESTRALLTAASTIPTVCTSPLSQQAGTIQYSPMPPNLHFISPPYASPYASYISPLVPPAATTTTSSHRHTEAYTGTTNSLASKPDPVISTSDCIPQPHSTQFVQISSSQLSVVPCTASSPQSHLPLHLQQSLALSGSSQLLLHYSETPMLKKEDSRPREMLNGEQERGRRFNQPSESKVSSLAKGSLSTQHHHIHQRDHYDNRHMTIPPEYAQENTNLRNSLVLVPNSHNHSSADPGGNLDKLPPPLAPVEKGGICAGKPVSRTPSSTSLPFPPPSLPVDGLKAAVTTLSPHAVIHTTHSATEPLSLGLTSTNFYHAHQPIIGYIAGAGQPQSFSYHTSLPPHLLIPGTQPVIIPVSGAEAPATSTAPTFAAALPHAFVTSAAPKGESFETPASYPHPTGAVVQAQLHLPILPTCASLPATPPIPSTPSLPPYFTKGSIIQLADGELKRVEDLKTEDFLQSAEISSELKIDSSTVERIDSSHTPNSAIIQFAVGEHRSQVNVEVLVEYPFFVFGQGWSSCCPDRTTQLLELPCARLAVGDVCISLTLKNLKNGSLKKNQGQISDATSLGPPLKPPFKAPSGVTRRAARHTEQENGLAQCGRQGGVSSQTSKENGELGVCEKGAWKIPLSSESISKPAGRKRRWSAPEGRKVEKPEEEPPSTLPRSSFISQEVKISIEGRSNIGK</sequence>
<dbReference type="PROSITE" id="PS51148">
    <property type="entry name" value="AXH"/>
    <property type="match status" value="1"/>
</dbReference>
<dbReference type="GO" id="GO:0003723">
    <property type="term" value="F:RNA binding"/>
    <property type="evidence" value="ECO:0007669"/>
    <property type="project" value="InterPro"/>
</dbReference>
<dbReference type="PANTHER" id="PTHR13392">
    <property type="entry name" value="ATAXIN 1"/>
    <property type="match status" value="1"/>
</dbReference>
<comment type="similarity">
    <text evidence="2">Belongs to the ATXN1 family.</text>
</comment>
<protein>
    <recommendedName>
        <fullName evidence="10">AXH domain-containing protein</fullName>
    </recommendedName>
</protein>
<keyword evidence="6" id="KW-0238">DNA-binding</keyword>
<dbReference type="PANTHER" id="PTHR13392:SF5">
    <property type="entry name" value="ATAXIN-1"/>
    <property type="match status" value="1"/>
</dbReference>
<keyword evidence="8" id="KW-0539">Nucleus</keyword>
<dbReference type="Pfam" id="PF12547">
    <property type="entry name" value="ATXN-1_C"/>
    <property type="match status" value="1"/>
</dbReference>
<comment type="subcellular location">
    <subcellularLocation>
        <location evidence="1">Nucleus</location>
    </subcellularLocation>
</comment>
<keyword evidence="7" id="KW-0804">Transcription</keyword>
<dbReference type="InterPro" id="IPR036096">
    <property type="entry name" value="Ataxin_AXH_dom_sf"/>
</dbReference>
<evidence type="ECO:0000256" key="4">
    <source>
        <dbReference type="ARBA" id="ARBA00022553"/>
    </source>
</evidence>
<evidence type="ECO:0000313" key="11">
    <source>
        <dbReference type="EMBL" id="KAF7691295.1"/>
    </source>
</evidence>
<feature type="compositionally biased region" description="Basic and acidic residues" evidence="9">
    <location>
        <begin position="230"/>
        <end position="249"/>
    </location>
</feature>
<proteinExistence type="inferred from homology"/>
<dbReference type="InterPro" id="IPR003652">
    <property type="entry name" value="Ataxin_AXH_dom"/>
</dbReference>